<evidence type="ECO:0000313" key="2">
    <source>
        <dbReference type="Proteomes" id="UP000198862"/>
    </source>
</evidence>
<proteinExistence type="predicted"/>
<name>A0A1I1T8K7_9GAMM</name>
<dbReference type="OrthoDB" id="5678073at2"/>
<sequence length="282" mass="31671">MSENIFTISYKVPETEDHSIDAELLGHSLISLKQAIVIADKKINGDESQVNVRVKANPPGSFGVEYSVLQLLDGAIDVVKYLGLTTAVTSASIIAILRHINSRPIEATINLDDDKNSTIVLADGEEITCPNLMKDLISNKDFRDKFQGALYSPVSTAKNPIIELKNENGETIETFKKEDINSFKKLPRNSLTETKENKKTVHIRLIQINFDKPGGWKAEYLNDLITVKMDDAIFINQVNENKQNFTKGDLFEVDLNKIEKLENGNLATIRYVVTKVHKRITR</sequence>
<protein>
    <submittedName>
        <fullName evidence="1">Uncharacterized protein</fullName>
    </submittedName>
</protein>
<evidence type="ECO:0000313" key="1">
    <source>
        <dbReference type="EMBL" id="SFD54954.1"/>
    </source>
</evidence>
<keyword evidence="2" id="KW-1185">Reference proteome</keyword>
<dbReference type="STRING" id="1123010.SAMN02745724_04820"/>
<reference evidence="1 2" key="1">
    <citation type="submission" date="2016-10" db="EMBL/GenBank/DDBJ databases">
        <authorList>
            <person name="de Groot N.N."/>
        </authorList>
    </citation>
    <scope>NUCLEOTIDE SEQUENCE [LARGE SCALE GENOMIC DNA]</scope>
    <source>
        <strain evidence="1 2">DSM 6059</strain>
    </source>
</reference>
<dbReference type="RefSeq" id="WP_091990825.1">
    <property type="nucleotide sequence ID" value="NZ_FOLO01000067.1"/>
</dbReference>
<gene>
    <name evidence="1" type="ORF">SAMN02745724_04820</name>
</gene>
<dbReference type="AlphaFoldDB" id="A0A1I1T8K7"/>
<dbReference type="Proteomes" id="UP000198862">
    <property type="component" value="Unassembled WGS sequence"/>
</dbReference>
<accession>A0A1I1T8K7</accession>
<organism evidence="1 2">
    <name type="scientific">Pseudoalteromonas denitrificans DSM 6059</name>
    <dbReference type="NCBI Taxonomy" id="1123010"/>
    <lineage>
        <taxon>Bacteria</taxon>
        <taxon>Pseudomonadati</taxon>
        <taxon>Pseudomonadota</taxon>
        <taxon>Gammaproteobacteria</taxon>
        <taxon>Alteromonadales</taxon>
        <taxon>Pseudoalteromonadaceae</taxon>
        <taxon>Pseudoalteromonas</taxon>
    </lineage>
</organism>
<dbReference type="EMBL" id="FOLO01000067">
    <property type="protein sequence ID" value="SFD54954.1"/>
    <property type="molecule type" value="Genomic_DNA"/>
</dbReference>